<dbReference type="EMBL" id="QLLN01000005">
    <property type="protein sequence ID" value="RAJ10225.1"/>
    <property type="molecule type" value="Genomic_DNA"/>
</dbReference>
<gene>
    <name evidence="1" type="ORF">LV92_02974</name>
</gene>
<proteinExistence type="predicted"/>
<dbReference type="AlphaFoldDB" id="A0A327R1T9"/>
<organism evidence="1 2">
    <name type="scientific">Arenibacter echinorum</name>
    <dbReference type="NCBI Taxonomy" id="440515"/>
    <lineage>
        <taxon>Bacteria</taxon>
        <taxon>Pseudomonadati</taxon>
        <taxon>Bacteroidota</taxon>
        <taxon>Flavobacteriia</taxon>
        <taxon>Flavobacteriales</taxon>
        <taxon>Flavobacteriaceae</taxon>
        <taxon>Arenibacter</taxon>
    </lineage>
</organism>
<accession>A0A327R1T9</accession>
<sequence length="46" mass="5461">MMYFVFICRMEYESSKQAVLGSNPSAITNKHRAFKRLEAFFGLRWV</sequence>
<keyword evidence="2" id="KW-1185">Reference proteome</keyword>
<name>A0A327R1T9_9FLAO</name>
<reference evidence="1 2" key="1">
    <citation type="submission" date="2018-06" db="EMBL/GenBank/DDBJ databases">
        <title>Genomic Encyclopedia of Archaeal and Bacterial Type Strains, Phase II (KMG-II): from individual species to whole genera.</title>
        <authorList>
            <person name="Goeker M."/>
        </authorList>
    </citation>
    <scope>NUCLEOTIDE SEQUENCE [LARGE SCALE GENOMIC DNA]</scope>
    <source>
        <strain evidence="1 2">DSM 23522</strain>
    </source>
</reference>
<comment type="caution">
    <text evidence="1">The sequence shown here is derived from an EMBL/GenBank/DDBJ whole genome shotgun (WGS) entry which is preliminary data.</text>
</comment>
<evidence type="ECO:0000313" key="2">
    <source>
        <dbReference type="Proteomes" id="UP000249696"/>
    </source>
</evidence>
<protein>
    <submittedName>
        <fullName evidence="1">Uncharacterized protein</fullName>
    </submittedName>
</protein>
<evidence type="ECO:0000313" key="1">
    <source>
        <dbReference type="EMBL" id="RAJ10225.1"/>
    </source>
</evidence>
<dbReference type="Proteomes" id="UP000249696">
    <property type="component" value="Unassembled WGS sequence"/>
</dbReference>